<feature type="coiled-coil region" evidence="1">
    <location>
        <begin position="638"/>
        <end position="672"/>
    </location>
</feature>
<sequence>MENLFKIKSPVTSTISIKSSNEPESKSYFEQVETNQLFSQKPKSVTISKSNITTLLDESFKNRHTQELKNISKNEEDILASLIDKSDIVDKSRRTSLEENLFDNKSYLSNNMDSMTSKNIKKAESDIILSNTIQESKADTIEPTVKLTTRESRRGRRTTKIINDPLGLLSGDLVTEQNLELKTLEKDLPEWLGGSKKSEAKNEEVPKTNKISASKQNVKIHDIDSAIDTRITGTSDLEGASIFPEHFSLLHSTQLNQQSALMNMQQQEHELRTAAIVSQQNEQLSKISNAQHSMLHNQEEQFNSLLKLQFERQAVLEKQIKLQQERINQYIQVLMTQPVPISSTTSVYTSCKSNSDEKENGFANEKKEMENIIKNLEKENSILQIKLSTINEKHNNEIIFQAEFYERQISFLKEAIIKSEEKVKQEIECLETDYVTKYEKLKDEKLQAESQYKEEIHNLKNEHAQHVEELCKLHSENVKLLEKEYSIIIGSISTAKQTEDQIVKAMTSQKTDIEDILQRAAVIIEGMVENKKKLENKHDKITEFQKDTLKIYEDNIKAQKLELKNQKSILEDYSNKFMETTDKLNTRFTQLITELQKQNTFCNQAQEILDKNTTNLLREKELFEEKMKWEREYMQTLKEFWMKEKENQQKLLAEEKEAIAAEKAQLEVLNKLKSNSNEIAKVELEAAIKTAQEVTAAANLEKLEWQKRNDEFNLHKQVLIDKENSLILRAKELENLTQSALIKKEEGIRALKNAKHLENQNKEKFNELQLQIQALIEREKKVANEKYNITKDKMVSLAYKIEKPEKDVNVSANFQNDIISFSEAQSKSEITTELMSMIDPNLFMLKLNLNNEFDSIDKYI</sequence>
<dbReference type="Pfam" id="PF21007">
    <property type="entry name" value="FBF1"/>
    <property type="match status" value="1"/>
</dbReference>
<accession>A0ABP1P1R3</accession>
<feature type="domain" description="Fas-binding factor 1 C-terminal" evidence="2">
    <location>
        <begin position="376"/>
        <end position="795"/>
    </location>
</feature>
<dbReference type="PANTHER" id="PTHR33689:SF1">
    <property type="entry name" value="FAS-BINDING FACTOR 1"/>
    <property type="match status" value="1"/>
</dbReference>
<comment type="caution">
    <text evidence="3">The sequence shown here is derived from an EMBL/GenBank/DDBJ whole genome shotgun (WGS) entry which is preliminary data.</text>
</comment>
<name>A0ABP1P1R3_XYLVO</name>
<reference evidence="3 4" key="1">
    <citation type="submission" date="2024-08" db="EMBL/GenBank/DDBJ databases">
        <authorList>
            <person name="Will J Nash"/>
            <person name="Angela Man"/>
            <person name="Seanna McTaggart"/>
            <person name="Kendall Baker"/>
            <person name="Tom Barker"/>
            <person name="Leah Catchpole"/>
            <person name="Alex Durrant"/>
            <person name="Karim Gharbi"/>
            <person name="Naomi Irish"/>
            <person name="Gemy Kaithakottil"/>
            <person name="Debby Ku"/>
            <person name="Aaliyah Providence"/>
            <person name="Felix Shaw"/>
            <person name="David Swarbreck"/>
            <person name="Chris Watkins"/>
            <person name="Ann M. McCartney"/>
            <person name="Giulio Formenti"/>
            <person name="Alice Mouton"/>
            <person name="Noel Vella"/>
            <person name="Bjorn M von Reumont"/>
            <person name="Adriana Vella"/>
            <person name="Wilfried Haerty"/>
        </authorList>
    </citation>
    <scope>NUCLEOTIDE SEQUENCE [LARGE SCALE GENOMIC DNA]</scope>
</reference>
<evidence type="ECO:0000259" key="2">
    <source>
        <dbReference type="Pfam" id="PF21007"/>
    </source>
</evidence>
<evidence type="ECO:0000313" key="3">
    <source>
        <dbReference type="EMBL" id="CAL7946036.1"/>
    </source>
</evidence>
<dbReference type="InterPro" id="IPR049390">
    <property type="entry name" value="FBF1_C"/>
</dbReference>
<dbReference type="EMBL" id="CAXAJV020001294">
    <property type="protein sequence ID" value="CAL7946036.1"/>
    <property type="molecule type" value="Genomic_DNA"/>
</dbReference>
<protein>
    <recommendedName>
        <fullName evidence="2">Fas-binding factor 1 C-terminal domain-containing protein</fullName>
    </recommendedName>
</protein>
<evidence type="ECO:0000256" key="1">
    <source>
        <dbReference type="SAM" id="Coils"/>
    </source>
</evidence>
<feature type="coiled-coil region" evidence="1">
    <location>
        <begin position="517"/>
        <end position="576"/>
    </location>
</feature>
<keyword evidence="1" id="KW-0175">Coiled coil</keyword>
<keyword evidence="4" id="KW-1185">Reference proteome</keyword>
<feature type="coiled-coil region" evidence="1">
    <location>
        <begin position="758"/>
        <end position="785"/>
    </location>
</feature>
<gene>
    <name evidence="3" type="ORF">XYLVIOL_LOCUS7552</name>
</gene>
<organism evidence="3 4">
    <name type="scientific">Xylocopa violacea</name>
    <name type="common">Violet carpenter bee</name>
    <name type="synonym">Apis violacea</name>
    <dbReference type="NCBI Taxonomy" id="135666"/>
    <lineage>
        <taxon>Eukaryota</taxon>
        <taxon>Metazoa</taxon>
        <taxon>Ecdysozoa</taxon>
        <taxon>Arthropoda</taxon>
        <taxon>Hexapoda</taxon>
        <taxon>Insecta</taxon>
        <taxon>Pterygota</taxon>
        <taxon>Neoptera</taxon>
        <taxon>Endopterygota</taxon>
        <taxon>Hymenoptera</taxon>
        <taxon>Apocrita</taxon>
        <taxon>Aculeata</taxon>
        <taxon>Apoidea</taxon>
        <taxon>Anthophila</taxon>
        <taxon>Apidae</taxon>
        <taxon>Xylocopa</taxon>
        <taxon>Xylocopa</taxon>
    </lineage>
</organism>
<dbReference type="Proteomes" id="UP001642520">
    <property type="component" value="Unassembled WGS sequence"/>
</dbReference>
<proteinExistence type="predicted"/>
<evidence type="ECO:0000313" key="4">
    <source>
        <dbReference type="Proteomes" id="UP001642520"/>
    </source>
</evidence>
<feature type="coiled-coil region" evidence="1">
    <location>
        <begin position="359"/>
        <end position="484"/>
    </location>
</feature>
<dbReference type="InterPro" id="IPR033561">
    <property type="entry name" value="FBF1"/>
</dbReference>
<dbReference type="PANTHER" id="PTHR33689">
    <property type="entry name" value="FAS-BINDING FACTOR 1"/>
    <property type="match status" value="1"/>
</dbReference>